<dbReference type="EnsemblPlants" id="OB01G14140.1">
    <property type="protein sequence ID" value="OB01G14140.1"/>
    <property type="gene ID" value="OB01G14140"/>
</dbReference>
<name>J3KWQ8_ORYBR</name>
<sequence length="82" mass="8688">MAETLLAGLTIVAAMAASESSKAACHGHWEEGETLEEVYLLLGDAGGARRLHELAGDGEVCDNPNGGVKNWREKSSRAFFPS</sequence>
<dbReference type="Gramene" id="OB01G14140.1">
    <property type="protein sequence ID" value="OB01G14140.1"/>
    <property type="gene ID" value="OB01G14140"/>
</dbReference>
<evidence type="ECO:0000256" key="1">
    <source>
        <dbReference type="SAM" id="MobiDB-lite"/>
    </source>
</evidence>
<reference evidence="3" key="1">
    <citation type="journal article" date="2013" name="Nat. Commun.">
        <title>Whole-genome sequencing of Oryza brachyantha reveals mechanisms underlying Oryza genome evolution.</title>
        <authorList>
            <person name="Chen J."/>
            <person name="Huang Q."/>
            <person name="Gao D."/>
            <person name="Wang J."/>
            <person name="Lang Y."/>
            <person name="Liu T."/>
            <person name="Li B."/>
            <person name="Bai Z."/>
            <person name="Luis Goicoechea J."/>
            <person name="Liang C."/>
            <person name="Chen C."/>
            <person name="Zhang W."/>
            <person name="Sun S."/>
            <person name="Liao Y."/>
            <person name="Zhang X."/>
            <person name="Yang L."/>
            <person name="Song C."/>
            <person name="Wang M."/>
            <person name="Shi J."/>
            <person name="Liu G."/>
            <person name="Liu J."/>
            <person name="Zhou H."/>
            <person name="Zhou W."/>
            <person name="Yu Q."/>
            <person name="An N."/>
            <person name="Chen Y."/>
            <person name="Cai Q."/>
            <person name="Wang B."/>
            <person name="Liu B."/>
            <person name="Min J."/>
            <person name="Huang Y."/>
            <person name="Wu H."/>
            <person name="Li Z."/>
            <person name="Zhang Y."/>
            <person name="Yin Y."/>
            <person name="Song W."/>
            <person name="Jiang J."/>
            <person name="Jackson S.A."/>
            <person name="Wing R.A."/>
            <person name="Wang J."/>
            <person name="Chen M."/>
        </authorList>
    </citation>
    <scope>NUCLEOTIDE SEQUENCE [LARGE SCALE GENOMIC DNA]</scope>
    <source>
        <strain evidence="3">cv. IRGC 101232</strain>
    </source>
</reference>
<keyword evidence="2" id="KW-0732">Signal</keyword>
<keyword evidence="4" id="KW-1185">Reference proteome</keyword>
<proteinExistence type="predicted"/>
<evidence type="ECO:0000313" key="3">
    <source>
        <dbReference type="EnsemblPlants" id="OB01G14140.1"/>
    </source>
</evidence>
<reference evidence="3" key="2">
    <citation type="submission" date="2013-04" db="UniProtKB">
        <authorList>
            <consortium name="EnsemblPlants"/>
        </authorList>
    </citation>
    <scope>IDENTIFICATION</scope>
</reference>
<dbReference type="AlphaFoldDB" id="J3KWQ8"/>
<evidence type="ECO:0000313" key="4">
    <source>
        <dbReference type="Proteomes" id="UP000006038"/>
    </source>
</evidence>
<evidence type="ECO:0000256" key="2">
    <source>
        <dbReference type="SAM" id="SignalP"/>
    </source>
</evidence>
<accession>J3KWQ8</accession>
<dbReference type="Proteomes" id="UP000006038">
    <property type="component" value="Chromosome 1"/>
</dbReference>
<feature type="region of interest" description="Disordered" evidence="1">
    <location>
        <begin position="62"/>
        <end position="82"/>
    </location>
</feature>
<feature type="chain" id="PRO_5003772843" evidence="2">
    <location>
        <begin position="17"/>
        <end position="82"/>
    </location>
</feature>
<dbReference type="HOGENOM" id="CLU_190972_0_0_1"/>
<organism evidence="3">
    <name type="scientific">Oryza brachyantha</name>
    <name type="common">malo sina</name>
    <dbReference type="NCBI Taxonomy" id="4533"/>
    <lineage>
        <taxon>Eukaryota</taxon>
        <taxon>Viridiplantae</taxon>
        <taxon>Streptophyta</taxon>
        <taxon>Embryophyta</taxon>
        <taxon>Tracheophyta</taxon>
        <taxon>Spermatophyta</taxon>
        <taxon>Magnoliopsida</taxon>
        <taxon>Liliopsida</taxon>
        <taxon>Poales</taxon>
        <taxon>Poaceae</taxon>
        <taxon>BOP clade</taxon>
        <taxon>Oryzoideae</taxon>
        <taxon>Oryzeae</taxon>
        <taxon>Oryzinae</taxon>
        <taxon>Oryza</taxon>
    </lineage>
</organism>
<feature type="signal peptide" evidence="2">
    <location>
        <begin position="1"/>
        <end position="16"/>
    </location>
</feature>
<protein>
    <submittedName>
        <fullName evidence="3">Uncharacterized protein</fullName>
    </submittedName>
</protein>